<gene>
    <name evidence="1" type="ORF">DERP_013589</name>
</gene>
<keyword evidence="2" id="KW-1185">Reference proteome</keyword>
<name>A0ABQ8J5H0_DERPT</name>
<evidence type="ECO:0000313" key="2">
    <source>
        <dbReference type="Proteomes" id="UP000887458"/>
    </source>
</evidence>
<reference evidence="1 2" key="2">
    <citation type="journal article" date="2022" name="Mol. Biol. Evol.">
        <title>Comparative Genomics Reveals Insights into the Divergent Evolution of Astigmatic Mites and Household Pest Adaptations.</title>
        <authorList>
            <person name="Xiong Q."/>
            <person name="Wan A.T."/>
            <person name="Liu X."/>
            <person name="Fung C.S."/>
            <person name="Xiao X."/>
            <person name="Malainual N."/>
            <person name="Hou J."/>
            <person name="Wang L."/>
            <person name="Wang M."/>
            <person name="Yang K.Y."/>
            <person name="Cui Y."/>
            <person name="Leung E.L."/>
            <person name="Nong W."/>
            <person name="Shin S.K."/>
            <person name="Au S.W."/>
            <person name="Jeong K.Y."/>
            <person name="Chew F.T."/>
            <person name="Hui J.H."/>
            <person name="Leung T.F."/>
            <person name="Tungtrongchitr A."/>
            <person name="Zhong N."/>
            <person name="Liu Z."/>
            <person name="Tsui S.K."/>
        </authorList>
    </citation>
    <scope>NUCLEOTIDE SEQUENCE [LARGE SCALE GENOMIC DNA]</scope>
    <source>
        <strain evidence="1">Derp</strain>
    </source>
</reference>
<dbReference type="Proteomes" id="UP000887458">
    <property type="component" value="Unassembled WGS sequence"/>
</dbReference>
<sequence>MFQYIEQIQWKSFDEDNLLIQYVFYLNDDFVADENIIIKSNDDDISNGEFKHLWLVVFNDDASDDKSNSGITLKNSAKASKSNNFGCSFGSRYLINLENEHFAIINIPVNFLALSHSMTIESEEYLRIVFDDDDRLIR</sequence>
<proteinExistence type="predicted"/>
<protein>
    <submittedName>
        <fullName evidence="1">Uncharacterized protein</fullName>
    </submittedName>
</protein>
<comment type="caution">
    <text evidence="1">The sequence shown here is derived from an EMBL/GenBank/DDBJ whole genome shotgun (WGS) entry which is preliminary data.</text>
</comment>
<accession>A0ABQ8J5H0</accession>
<organism evidence="1 2">
    <name type="scientific">Dermatophagoides pteronyssinus</name>
    <name type="common">European house dust mite</name>
    <dbReference type="NCBI Taxonomy" id="6956"/>
    <lineage>
        <taxon>Eukaryota</taxon>
        <taxon>Metazoa</taxon>
        <taxon>Ecdysozoa</taxon>
        <taxon>Arthropoda</taxon>
        <taxon>Chelicerata</taxon>
        <taxon>Arachnida</taxon>
        <taxon>Acari</taxon>
        <taxon>Acariformes</taxon>
        <taxon>Sarcoptiformes</taxon>
        <taxon>Astigmata</taxon>
        <taxon>Psoroptidia</taxon>
        <taxon>Analgoidea</taxon>
        <taxon>Pyroglyphidae</taxon>
        <taxon>Dermatophagoidinae</taxon>
        <taxon>Dermatophagoides</taxon>
    </lineage>
</organism>
<reference evidence="1 2" key="1">
    <citation type="journal article" date="2018" name="J. Allergy Clin. Immunol.">
        <title>High-quality assembly of Dermatophagoides pteronyssinus genome and transcriptome reveals a wide range of novel allergens.</title>
        <authorList>
            <person name="Liu X.Y."/>
            <person name="Yang K.Y."/>
            <person name="Wang M.Q."/>
            <person name="Kwok J.S."/>
            <person name="Zeng X."/>
            <person name="Yang Z."/>
            <person name="Xiao X.J."/>
            <person name="Lau C.P."/>
            <person name="Li Y."/>
            <person name="Huang Z.M."/>
            <person name="Ba J.G."/>
            <person name="Yim A.K."/>
            <person name="Ouyang C.Y."/>
            <person name="Ngai S.M."/>
            <person name="Chan T.F."/>
            <person name="Leung E.L."/>
            <person name="Liu L."/>
            <person name="Liu Z.G."/>
            <person name="Tsui S.K."/>
        </authorList>
    </citation>
    <scope>NUCLEOTIDE SEQUENCE [LARGE SCALE GENOMIC DNA]</scope>
    <source>
        <strain evidence="1">Derp</strain>
    </source>
</reference>
<evidence type="ECO:0000313" key="1">
    <source>
        <dbReference type="EMBL" id="KAH9417814.1"/>
    </source>
</evidence>
<dbReference type="EMBL" id="NJHN03000073">
    <property type="protein sequence ID" value="KAH9417814.1"/>
    <property type="molecule type" value="Genomic_DNA"/>
</dbReference>